<reference evidence="6 8" key="4">
    <citation type="submission" date="2017-03" db="EMBL/GenBank/DDBJ databases">
        <authorList>
            <person name="Regsiter A."/>
            <person name="William W."/>
        </authorList>
    </citation>
    <scope>NUCLEOTIDE SEQUENCE [LARGE SCALE GENOMIC DNA]</scope>
    <source>
        <strain evidence="6">PRJEB5721</strain>
    </source>
</reference>
<evidence type="ECO:0000259" key="2">
    <source>
        <dbReference type="PROSITE" id="PS50405"/>
    </source>
</evidence>
<dbReference type="SFLD" id="SFLDS00019">
    <property type="entry name" value="Glutathione_Transferase_(cytos"/>
    <property type="match status" value="1"/>
</dbReference>
<dbReference type="Proteomes" id="UP000093129">
    <property type="component" value="Unassembled WGS sequence"/>
</dbReference>
<evidence type="ECO:0000313" key="7">
    <source>
        <dbReference type="Proteomes" id="UP000093129"/>
    </source>
</evidence>
<evidence type="ECO:0000259" key="1">
    <source>
        <dbReference type="PROSITE" id="PS50404"/>
    </source>
</evidence>
<dbReference type="PANTHER" id="PTHR43968:SF6">
    <property type="entry name" value="GLUTATHIONE S-TRANSFERASE OMEGA"/>
    <property type="match status" value="1"/>
</dbReference>
<reference evidence="4 7" key="3">
    <citation type="submission" date="2016-07" db="EMBL/GenBank/DDBJ databases">
        <title>Draft genome of a psychrotolerant acidophile Acidithiobacillus ferrivorans strain YL15.</title>
        <authorList>
            <person name="Peng T."/>
            <person name="Ma L."/>
            <person name="Nan M."/>
            <person name="An N."/>
            <person name="Wang M."/>
            <person name="Qiu G."/>
            <person name="Zeng W."/>
        </authorList>
    </citation>
    <scope>NUCLEOTIDE SEQUENCE [LARGE SCALE GENOMIC DNA]</scope>
    <source>
        <strain evidence="4 7">YL15</strain>
    </source>
</reference>
<dbReference type="CDD" id="cd03059">
    <property type="entry name" value="GST_N_SspA"/>
    <property type="match status" value="1"/>
</dbReference>
<sequence length="206" mass="23535">MATPSSKKTLMTLYSGNDCVFAHRVRFVLEEKAMEYQTIDVDLANKPEDLAELNPYNQVPTLVDRDLAIHESVLIMEYLDERFPHPPLIPVDPISRAKVRLGLLRFDRDWFAPLFQPGYSAEQIKTAKEQIRSTLAGLSSIFSQQRYLFGDELSVLDCAIAPLLWRLPVLEISLPAAARATQEYMDRVFTLESFKRCLTPAEKAMR</sequence>
<dbReference type="Gene3D" id="3.40.30.10">
    <property type="entry name" value="Glutaredoxin"/>
    <property type="match status" value="1"/>
</dbReference>
<dbReference type="InterPro" id="IPR004045">
    <property type="entry name" value="Glutathione_S-Trfase_N"/>
</dbReference>
<dbReference type="Proteomes" id="UP000595420">
    <property type="component" value="Chromosome"/>
</dbReference>
<evidence type="ECO:0000313" key="3">
    <source>
        <dbReference type="EMBL" id="CDQ08748.1"/>
    </source>
</evidence>
<dbReference type="InterPro" id="IPR034341">
    <property type="entry name" value="SspA_N"/>
</dbReference>
<organism evidence="3">
    <name type="scientific">Acidithiobacillus ferrivorans</name>
    <dbReference type="NCBI Taxonomy" id="160808"/>
    <lineage>
        <taxon>Bacteria</taxon>
        <taxon>Pseudomonadati</taxon>
        <taxon>Pseudomonadota</taxon>
        <taxon>Acidithiobacillia</taxon>
        <taxon>Acidithiobacillales</taxon>
        <taxon>Acidithiobacillaceae</taxon>
        <taxon>Acidithiobacillus</taxon>
    </lineage>
</organism>
<dbReference type="EMBL" id="CCCS020000002">
    <property type="protein sequence ID" value="CDQ08748.1"/>
    <property type="molecule type" value="Genomic_DNA"/>
</dbReference>
<dbReference type="PANTHER" id="PTHR43968">
    <property type="match status" value="1"/>
</dbReference>
<reference evidence="5 9" key="5">
    <citation type="submission" date="2020-07" db="EMBL/GenBank/DDBJ databases">
        <title>Complete genome sequence analysis of Acidithiobacillus ferrivorans XJFY6S-08 reveals extreme environmental adaptation to alpine acid mine drainage.</title>
        <authorList>
            <person name="Yan L."/>
            <person name="Ni Y."/>
        </authorList>
    </citation>
    <scope>NUCLEOTIDE SEQUENCE [LARGE SCALE GENOMIC DNA]</scope>
    <source>
        <strain evidence="5 9">XJFY6S-08</strain>
    </source>
</reference>
<dbReference type="InterPro" id="IPR040079">
    <property type="entry name" value="Glutathione_S-Trfase"/>
</dbReference>
<dbReference type="InterPro" id="IPR010987">
    <property type="entry name" value="Glutathione-S-Trfase_C-like"/>
</dbReference>
<dbReference type="Gene3D" id="1.20.1050.10">
    <property type="match status" value="1"/>
</dbReference>
<feature type="domain" description="GST N-terminal" evidence="1">
    <location>
        <begin position="9"/>
        <end position="87"/>
    </location>
</feature>
<dbReference type="AlphaFoldDB" id="A0A060UPK3"/>
<dbReference type="EMBL" id="MASQ01000128">
    <property type="protein sequence ID" value="OCB01759.1"/>
    <property type="molecule type" value="Genomic_DNA"/>
</dbReference>
<dbReference type="RefSeq" id="WP_035190876.1">
    <property type="nucleotide sequence ID" value="NZ_CCCS020000002.1"/>
</dbReference>
<accession>A0A060UPK3</accession>
<dbReference type="PROSITE" id="PS50405">
    <property type="entry name" value="GST_CTER"/>
    <property type="match status" value="1"/>
</dbReference>
<dbReference type="InterPro" id="IPR050983">
    <property type="entry name" value="GST_Omega/HSP26"/>
</dbReference>
<keyword evidence="5" id="KW-0808">Transferase</keyword>
<dbReference type="PROSITE" id="PS50404">
    <property type="entry name" value="GST_NTER"/>
    <property type="match status" value="1"/>
</dbReference>
<gene>
    <name evidence="3" type="primary">sspA</name>
    <name evidence="3" type="ORF">AFERRI_100183</name>
    <name evidence="6" type="ORF">AFERRI_50153</name>
    <name evidence="4" type="ORF">BBC27_02650</name>
    <name evidence="5" type="ORF">H2515_14030</name>
</gene>
<dbReference type="EMBL" id="CP059488">
    <property type="protein sequence ID" value="QQD72477.1"/>
    <property type="molecule type" value="Genomic_DNA"/>
</dbReference>
<feature type="domain" description="GST C-terminal" evidence="2">
    <location>
        <begin position="92"/>
        <end position="206"/>
    </location>
</feature>
<evidence type="ECO:0000313" key="6">
    <source>
        <dbReference type="EMBL" id="SMH66952.1"/>
    </source>
</evidence>
<evidence type="ECO:0000313" key="8">
    <source>
        <dbReference type="Proteomes" id="UP000193925"/>
    </source>
</evidence>
<dbReference type="GO" id="GO:0005737">
    <property type="term" value="C:cytoplasm"/>
    <property type="evidence" value="ECO:0007669"/>
    <property type="project" value="TreeGrafter"/>
</dbReference>
<dbReference type="InterPro" id="IPR036249">
    <property type="entry name" value="Thioredoxin-like_sf"/>
</dbReference>
<dbReference type="GO" id="GO:0016740">
    <property type="term" value="F:transferase activity"/>
    <property type="evidence" value="ECO:0007669"/>
    <property type="project" value="UniProtKB-KW"/>
</dbReference>
<proteinExistence type="predicted"/>
<dbReference type="SUPFAM" id="SSF52833">
    <property type="entry name" value="Thioredoxin-like"/>
    <property type="match status" value="1"/>
</dbReference>
<dbReference type="EMBL" id="LT841305">
    <property type="protein sequence ID" value="SMH66952.1"/>
    <property type="molecule type" value="Genomic_DNA"/>
</dbReference>
<reference evidence="3" key="2">
    <citation type="submission" date="2014-07" db="EMBL/GenBank/DDBJ databases">
        <title>Initial genome analysis of the psychrotolerant acidophile Acidithiobacillus ferrivorans CF27: insights into iron and sulfur oxidation pathways and into biofilm formation.</title>
        <authorList>
            <person name="Talla E."/>
            <person name="Hedrich S."/>
            <person name="Mangenot S."/>
            <person name="Ji B."/>
            <person name="Johnson D.B."/>
            <person name="Barbe V."/>
            <person name="Bonnefoy V."/>
        </authorList>
    </citation>
    <scope>NUCLEOTIDE SEQUENCE [LARGE SCALE GENOMIC DNA]</scope>
    <source>
        <strain evidence="3">CF27</strain>
    </source>
</reference>
<dbReference type="Pfam" id="PF13409">
    <property type="entry name" value="GST_N_2"/>
    <property type="match status" value="1"/>
</dbReference>
<dbReference type="SFLD" id="SFLDG00358">
    <property type="entry name" value="Main_(cytGST)"/>
    <property type="match status" value="1"/>
</dbReference>
<dbReference type="Pfam" id="PF13410">
    <property type="entry name" value="GST_C_2"/>
    <property type="match status" value="1"/>
</dbReference>
<protein>
    <submittedName>
        <fullName evidence="5">Glutathione S-transferase N-terminal domain-containing protein</fullName>
    </submittedName>
    <submittedName>
        <fullName evidence="3 4">Stringent starvation protein A</fullName>
    </submittedName>
</protein>
<evidence type="ECO:0000313" key="4">
    <source>
        <dbReference type="EMBL" id="OCB01759.1"/>
    </source>
</evidence>
<keyword evidence="8" id="KW-1185">Reference proteome</keyword>
<dbReference type="SUPFAM" id="SSF47616">
    <property type="entry name" value="GST C-terminal domain-like"/>
    <property type="match status" value="1"/>
</dbReference>
<reference evidence="3" key="1">
    <citation type="submission" date="2014-03" db="EMBL/GenBank/DDBJ databases">
        <authorList>
            <person name="Genoscope - CEA"/>
        </authorList>
    </citation>
    <scope>NUCLEOTIDE SEQUENCE [LARGE SCALE GENOMIC DNA]</scope>
    <source>
        <strain evidence="3">CF27</strain>
    </source>
</reference>
<dbReference type="InterPro" id="IPR036282">
    <property type="entry name" value="Glutathione-S-Trfase_C_sf"/>
</dbReference>
<name>A0A060UPK3_9PROT</name>
<evidence type="ECO:0000313" key="5">
    <source>
        <dbReference type="EMBL" id="QQD72477.1"/>
    </source>
</evidence>
<dbReference type="Proteomes" id="UP000193925">
    <property type="component" value="Chromosome AFERRI"/>
</dbReference>
<evidence type="ECO:0000313" key="9">
    <source>
        <dbReference type="Proteomes" id="UP000595420"/>
    </source>
</evidence>